<protein>
    <submittedName>
        <fullName evidence="2">Uncharacterized protein</fullName>
    </submittedName>
</protein>
<feature type="region of interest" description="Disordered" evidence="1">
    <location>
        <begin position="50"/>
        <end position="72"/>
    </location>
</feature>
<comment type="caution">
    <text evidence="2">The sequence shown here is derived from an EMBL/GenBank/DDBJ whole genome shotgun (WGS) entry which is preliminary data.</text>
</comment>
<proteinExistence type="predicted"/>
<accession>A0A8X6YJD3</accession>
<evidence type="ECO:0000256" key="1">
    <source>
        <dbReference type="SAM" id="MobiDB-lite"/>
    </source>
</evidence>
<evidence type="ECO:0000313" key="2">
    <source>
        <dbReference type="EMBL" id="GFY73433.1"/>
    </source>
</evidence>
<keyword evidence="3" id="KW-1185">Reference proteome</keyword>
<dbReference type="AlphaFoldDB" id="A0A8X6YJD3"/>
<name>A0A8X6YJD3_9ARAC</name>
<dbReference type="OrthoDB" id="10588594at2759"/>
<gene>
    <name evidence="2" type="ORF">TNIN_336301</name>
</gene>
<dbReference type="Proteomes" id="UP000886998">
    <property type="component" value="Unassembled WGS sequence"/>
</dbReference>
<feature type="compositionally biased region" description="Polar residues" evidence="1">
    <location>
        <begin position="52"/>
        <end position="63"/>
    </location>
</feature>
<evidence type="ECO:0000313" key="3">
    <source>
        <dbReference type="Proteomes" id="UP000886998"/>
    </source>
</evidence>
<reference evidence="2" key="1">
    <citation type="submission" date="2020-08" db="EMBL/GenBank/DDBJ databases">
        <title>Multicomponent nature underlies the extraordinary mechanical properties of spider dragline silk.</title>
        <authorList>
            <person name="Kono N."/>
            <person name="Nakamura H."/>
            <person name="Mori M."/>
            <person name="Yoshida Y."/>
            <person name="Ohtoshi R."/>
            <person name="Malay A.D."/>
            <person name="Moran D.A.P."/>
            <person name="Tomita M."/>
            <person name="Numata K."/>
            <person name="Arakawa K."/>
        </authorList>
    </citation>
    <scope>NUCLEOTIDE SEQUENCE</scope>
</reference>
<sequence>MYPRILHPGTDRRPEQEPSLTKRCVGTVASCLMLSAAIFPSLFWRPPCRASVSDSNALSSTSSRKTRGEKEKEKHFAAGVHFRSFDLWKRQAIMLSRDAGYVFVCNAKRNSLCLLTQTNA</sequence>
<dbReference type="EMBL" id="BMAV01020056">
    <property type="protein sequence ID" value="GFY73433.1"/>
    <property type="molecule type" value="Genomic_DNA"/>
</dbReference>
<organism evidence="2 3">
    <name type="scientific">Trichonephila inaurata madagascariensis</name>
    <dbReference type="NCBI Taxonomy" id="2747483"/>
    <lineage>
        <taxon>Eukaryota</taxon>
        <taxon>Metazoa</taxon>
        <taxon>Ecdysozoa</taxon>
        <taxon>Arthropoda</taxon>
        <taxon>Chelicerata</taxon>
        <taxon>Arachnida</taxon>
        <taxon>Araneae</taxon>
        <taxon>Araneomorphae</taxon>
        <taxon>Entelegynae</taxon>
        <taxon>Araneoidea</taxon>
        <taxon>Nephilidae</taxon>
        <taxon>Trichonephila</taxon>
        <taxon>Trichonephila inaurata</taxon>
    </lineage>
</organism>